<dbReference type="Pfam" id="PF08637">
    <property type="entry name" value="NCA2"/>
    <property type="match status" value="1"/>
</dbReference>
<dbReference type="PANTHER" id="PTHR28234">
    <property type="entry name" value="NUCLEAR CONTROL OF ATPASE PROTEIN 2"/>
    <property type="match status" value="1"/>
</dbReference>
<protein>
    <submittedName>
        <fullName evidence="8">Nuclear control of ATPase protein 2</fullName>
    </submittedName>
</protein>
<sequence>MGSLQKMTIGVLRDKYNSQGGLSIEQQQEIFKQVQSGDMSSIMGIYEDEIKHPLKNAIFGDLVRLMLIQVQHANVTVQSALAALDKLLRSNELNFVVLAVAPATAIFYLSMRAFSKFIRDSSDIRNDKSLVYLKLVMRDIEVLLNKGYHISNKQDTQSGNNAKQQHELVFHKPTSYDINFEGLLLCYTDRLKLLSQILLKAYDDQQGGFSCGGRRGKYTELPRVRSLFLDDIRELESSNYTIKQRAELNIIKPKVHPPTTAKQPQSLQKTPDVGSTRVSATVEQETENVESRLDVEKVVSPTGSDAKTSQGQIPISSSDEPSCGRESSRARRATTSNSRTQGVPGGDTGDTQHIQPSFVWNHVCLNNFPSLFVIKHEPQDSAGDGDVAELLSELGKDEDDGDRSGGDSEE</sequence>
<evidence type="ECO:0000256" key="6">
    <source>
        <dbReference type="SAM" id="MobiDB-lite"/>
    </source>
</evidence>
<dbReference type="AlphaFoldDB" id="A0A1R1PQZ5"/>
<keyword evidence="5 7" id="KW-0472">Membrane</keyword>
<keyword evidence="2 7" id="KW-0812">Transmembrane</keyword>
<dbReference type="OrthoDB" id="413313at2759"/>
<evidence type="ECO:0000256" key="4">
    <source>
        <dbReference type="ARBA" id="ARBA00023128"/>
    </source>
</evidence>
<dbReference type="InterPro" id="IPR013946">
    <property type="entry name" value="NCA2-like"/>
</dbReference>
<feature type="compositionally biased region" description="Polar residues" evidence="6">
    <location>
        <begin position="301"/>
        <end position="320"/>
    </location>
</feature>
<evidence type="ECO:0000313" key="8">
    <source>
        <dbReference type="EMBL" id="OMH83387.1"/>
    </source>
</evidence>
<keyword evidence="9" id="KW-1185">Reference proteome</keyword>
<dbReference type="PANTHER" id="PTHR28234:SF1">
    <property type="entry name" value="NUCLEAR CONTROL OF ATPASE PROTEIN 2"/>
    <property type="match status" value="1"/>
</dbReference>
<feature type="transmembrane region" description="Helical" evidence="7">
    <location>
        <begin position="93"/>
        <end position="111"/>
    </location>
</feature>
<name>A0A1R1PQZ5_ZANCU</name>
<dbReference type="Proteomes" id="UP000188320">
    <property type="component" value="Unassembled WGS sequence"/>
</dbReference>
<reference evidence="9" key="1">
    <citation type="submission" date="2017-01" db="EMBL/GenBank/DDBJ databases">
        <authorList>
            <person name="Wang Y."/>
            <person name="White M."/>
            <person name="Kvist S."/>
            <person name="Moncalvo J.-M."/>
        </authorList>
    </citation>
    <scope>NUCLEOTIDE SEQUENCE [LARGE SCALE GENOMIC DNA]</scope>
    <source>
        <strain evidence="9">COL-18-3</strain>
    </source>
</reference>
<evidence type="ECO:0000256" key="1">
    <source>
        <dbReference type="ARBA" id="ARBA00004225"/>
    </source>
</evidence>
<dbReference type="GO" id="GO:0005741">
    <property type="term" value="C:mitochondrial outer membrane"/>
    <property type="evidence" value="ECO:0007669"/>
    <property type="project" value="TreeGrafter"/>
</dbReference>
<dbReference type="EMBL" id="LSSK01000425">
    <property type="protein sequence ID" value="OMH83387.1"/>
    <property type="molecule type" value="Genomic_DNA"/>
</dbReference>
<gene>
    <name evidence="8" type="ORF">AX774_g3112</name>
</gene>
<evidence type="ECO:0000256" key="7">
    <source>
        <dbReference type="SAM" id="Phobius"/>
    </source>
</evidence>
<organism evidence="8 9">
    <name type="scientific">Zancudomyces culisetae</name>
    <name type="common">Gut fungus</name>
    <name type="synonym">Smittium culisetae</name>
    <dbReference type="NCBI Taxonomy" id="1213189"/>
    <lineage>
        <taxon>Eukaryota</taxon>
        <taxon>Fungi</taxon>
        <taxon>Fungi incertae sedis</taxon>
        <taxon>Zoopagomycota</taxon>
        <taxon>Kickxellomycotina</taxon>
        <taxon>Harpellomycetes</taxon>
        <taxon>Harpellales</taxon>
        <taxon>Legeriomycetaceae</taxon>
        <taxon>Zancudomyces</taxon>
    </lineage>
</organism>
<proteinExistence type="predicted"/>
<evidence type="ECO:0000313" key="9">
    <source>
        <dbReference type="Proteomes" id="UP000188320"/>
    </source>
</evidence>
<feature type="region of interest" description="Disordered" evidence="6">
    <location>
        <begin position="377"/>
        <end position="410"/>
    </location>
</feature>
<evidence type="ECO:0000256" key="5">
    <source>
        <dbReference type="ARBA" id="ARBA00023136"/>
    </source>
</evidence>
<evidence type="ECO:0000256" key="2">
    <source>
        <dbReference type="ARBA" id="ARBA00022692"/>
    </source>
</evidence>
<keyword evidence="4" id="KW-0496">Mitochondrion</keyword>
<feature type="region of interest" description="Disordered" evidence="6">
    <location>
        <begin position="253"/>
        <end position="354"/>
    </location>
</feature>
<comment type="subcellular location">
    <subcellularLocation>
        <location evidence="1">Mitochondrion membrane</location>
        <topology evidence="1">Multi-pass membrane protein</topology>
    </subcellularLocation>
</comment>
<comment type="caution">
    <text evidence="8">The sequence shown here is derived from an EMBL/GenBank/DDBJ whole genome shotgun (WGS) entry which is preliminary data.</text>
</comment>
<evidence type="ECO:0000256" key="3">
    <source>
        <dbReference type="ARBA" id="ARBA00022989"/>
    </source>
</evidence>
<keyword evidence="3 7" id="KW-1133">Transmembrane helix</keyword>
<feature type="compositionally biased region" description="Polar residues" evidence="6">
    <location>
        <begin position="260"/>
        <end position="269"/>
    </location>
</feature>
<accession>A0A1R1PQZ5</accession>